<dbReference type="AlphaFoldDB" id="A0A398D2S7"/>
<accession>A0A398D2S7</accession>
<name>A0A398D2S7_9BACT</name>
<feature type="transmembrane region" description="Helical" evidence="1">
    <location>
        <begin position="23"/>
        <end position="46"/>
    </location>
</feature>
<evidence type="ECO:0000313" key="2">
    <source>
        <dbReference type="EMBL" id="RIE06517.1"/>
    </source>
</evidence>
<evidence type="ECO:0000256" key="1">
    <source>
        <dbReference type="SAM" id="Phobius"/>
    </source>
</evidence>
<reference evidence="2 3" key="1">
    <citation type="submission" date="2018-09" db="EMBL/GenBank/DDBJ databases">
        <title>Discovery and Ecogenomic Context for Candidatus Cryosericales, a Global Caldiserica Order Active in Thawing Permafrost.</title>
        <authorList>
            <person name="Martinez M.A."/>
            <person name="Woodcroft B.J."/>
            <person name="Ignacio Espinoza J.C."/>
            <person name="Zayed A."/>
            <person name="Singleton C.M."/>
            <person name="Boyd J."/>
            <person name="Li Y.-F."/>
            <person name="Purvine S."/>
            <person name="Maughan H."/>
            <person name="Hodgkins S.B."/>
            <person name="Anderson D."/>
            <person name="Sederholm M."/>
            <person name="Temperton B."/>
            <person name="Saleska S.R."/>
            <person name="Tyson G.W."/>
            <person name="Rich V.I."/>
        </authorList>
    </citation>
    <scope>NUCLEOTIDE SEQUENCE [LARGE SCALE GENOMIC DNA]</scope>
    <source>
        <strain evidence="2 3">SMC7</strain>
    </source>
</reference>
<evidence type="ECO:0000313" key="3">
    <source>
        <dbReference type="Proteomes" id="UP000266328"/>
    </source>
</evidence>
<organism evidence="2 3">
    <name type="scientific">Candidatus Cryosericum terrychapinii</name>
    <dbReference type="NCBI Taxonomy" id="2290919"/>
    <lineage>
        <taxon>Bacteria</taxon>
        <taxon>Pseudomonadati</taxon>
        <taxon>Caldisericota/Cryosericota group</taxon>
        <taxon>Candidatus Cryosericota</taxon>
        <taxon>Candidatus Cryosericia</taxon>
        <taxon>Candidatus Cryosericales</taxon>
        <taxon>Candidatus Cryosericaceae</taxon>
        <taxon>Candidatus Cryosericum</taxon>
    </lineage>
</organism>
<feature type="transmembrane region" description="Helical" evidence="1">
    <location>
        <begin position="66"/>
        <end position="83"/>
    </location>
</feature>
<dbReference type="Proteomes" id="UP000266328">
    <property type="component" value="Unassembled WGS sequence"/>
</dbReference>
<proteinExistence type="predicted"/>
<keyword evidence="1" id="KW-0472">Membrane</keyword>
<protein>
    <submittedName>
        <fullName evidence="2">Uncharacterized protein</fullName>
    </submittedName>
</protein>
<gene>
    <name evidence="2" type="ORF">SMC7_01965</name>
</gene>
<keyword evidence="1" id="KW-1133">Transmembrane helix</keyword>
<keyword evidence="3" id="KW-1185">Reference proteome</keyword>
<comment type="caution">
    <text evidence="2">The sequence shown here is derived from an EMBL/GenBank/DDBJ whole genome shotgun (WGS) entry which is preliminary data.</text>
</comment>
<keyword evidence="1" id="KW-0812">Transmembrane</keyword>
<sequence length="115" mass="13055">MIFALPRQTAARLLLIDERADSISTIQILLIHVQEFFLTESVLFILRKSVSVLRKTDAPTIARRRIFSIYVFAIVSTSTGVVLKTELASAARSFLVLRKQPLVALTFHFRQPILE</sequence>
<dbReference type="EMBL" id="QXIS01000009">
    <property type="protein sequence ID" value="RIE06517.1"/>
    <property type="molecule type" value="Genomic_DNA"/>
</dbReference>